<feature type="transmembrane region" description="Helical" evidence="1">
    <location>
        <begin position="102"/>
        <end position="123"/>
    </location>
</feature>
<evidence type="ECO:0000256" key="1">
    <source>
        <dbReference type="SAM" id="Phobius"/>
    </source>
</evidence>
<keyword evidence="1" id="KW-0812">Transmembrane</keyword>
<dbReference type="Proteomes" id="UP001165663">
    <property type="component" value="Unassembled WGS sequence"/>
</dbReference>
<accession>A0A9P3V1M7</accession>
<reference evidence="3" key="1">
    <citation type="submission" date="2022-08" db="EMBL/GenBank/DDBJ databases">
        <title>Mycobacterium kiyosense sp. nov., scotochromogenic slow-glowing species isolated from respiratory specimens.</title>
        <authorList>
            <person name="Fukano H."/>
            <person name="Kazumi Y."/>
            <person name="Sakagami N."/>
            <person name="Ato M."/>
            <person name="Mitarai S."/>
            <person name="Hoshino Y."/>
        </authorList>
    </citation>
    <scope>NUCLEOTIDE SEQUENCE</scope>
    <source>
        <strain evidence="3">1413</strain>
        <strain evidence="2">SRL2020-028</strain>
    </source>
</reference>
<keyword evidence="4" id="KW-1185">Reference proteome</keyword>
<keyword evidence="1" id="KW-0472">Membrane</keyword>
<dbReference type="EMBL" id="BRZI01000062">
    <property type="protein sequence ID" value="GLD33017.1"/>
    <property type="molecule type" value="Genomic_DNA"/>
</dbReference>
<feature type="transmembrane region" description="Helical" evidence="1">
    <location>
        <begin position="61"/>
        <end position="82"/>
    </location>
</feature>
<evidence type="ECO:0000313" key="2">
    <source>
        <dbReference type="EMBL" id="GLB85188.1"/>
    </source>
</evidence>
<comment type="caution">
    <text evidence="3">The sequence shown here is derived from an EMBL/GenBank/DDBJ whole genome shotgun (WGS) entry which is preliminary data.</text>
</comment>
<proteinExistence type="predicted"/>
<feature type="transmembrane region" description="Helical" evidence="1">
    <location>
        <begin position="226"/>
        <end position="249"/>
    </location>
</feature>
<dbReference type="AlphaFoldDB" id="A0A9P3V1M7"/>
<organism evidence="3 4">
    <name type="scientific">Mycobacterium kiyosense</name>
    <dbReference type="NCBI Taxonomy" id="2871094"/>
    <lineage>
        <taxon>Bacteria</taxon>
        <taxon>Bacillati</taxon>
        <taxon>Actinomycetota</taxon>
        <taxon>Actinomycetes</taxon>
        <taxon>Mycobacteriales</taxon>
        <taxon>Mycobacteriaceae</taxon>
        <taxon>Mycobacterium</taxon>
    </lineage>
</organism>
<evidence type="ECO:0000313" key="4">
    <source>
        <dbReference type="Proteomes" id="UP001064782"/>
    </source>
</evidence>
<dbReference type="Proteomes" id="UP001064782">
    <property type="component" value="Unassembled WGS sequence"/>
</dbReference>
<evidence type="ECO:0000313" key="3">
    <source>
        <dbReference type="EMBL" id="GLD33017.1"/>
    </source>
</evidence>
<feature type="transmembrane region" description="Helical" evidence="1">
    <location>
        <begin position="135"/>
        <end position="156"/>
    </location>
</feature>
<sequence>MTDWYLFGRVDTTGGAGHEFVRGADGMSDLSQKKKLAVTEKLGSAAALAVGPRPKIPPVRIWAAVGGAILAFQLYVWIRWITGPNFERVPAGASEPPTFMKVILVTWTGVIVVGYPLAIYYFIVRPWRRERRITLDGMLFASCGLLFFQDPLLNYFNTWSTYNTWMWNRGSWVQDIPGWVSFGKPGAMMAEPFLMNAPGYSFVLLCTMLGCWIMRKAKQRWPNINTIGLIGVVMVWTFFFDLVIEGLFLMPMGLFTYPGAIQALSINAGTYYQWPIYEGLMWGGVQAGLCCLRYFTDDRGRTFVERGLDNVRGGQATQQFTRFLAIFAACSAFFFVLYNIPAQWFAMHQDPWPQDVLKRSYFLMGICGADTDRPCPDPALPMPLRNSGYINKDGQLVLPNGVQLPKSIPVERGK</sequence>
<keyword evidence="1" id="KW-1133">Transmembrane helix</keyword>
<gene>
    <name evidence="3" type="ORF">Mkiyose1413_49000</name>
    <name evidence="2" type="ORF">SRL2020028_44440</name>
</gene>
<dbReference type="Pfam" id="PF17198">
    <property type="entry name" value="AveC_like"/>
    <property type="match status" value="1"/>
</dbReference>
<dbReference type="InterPro" id="IPR033459">
    <property type="entry name" value="AveC-like"/>
</dbReference>
<dbReference type="EMBL" id="BRXE01000075">
    <property type="protein sequence ID" value="GLB85188.1"/>
    <property type="molecule type" value="Genomic_DNA"/>
</dbReference>
<name>A0A9P3V1M7_9MYCO</name>
<feature type="transmembrane region" description="Helical" evidence="1">
    <location>
        <begin position="193"/>
        <end position="214"/>
    </location>
</feature>
<feature type="transmembrane region" description="Helical" evidence="1">
    <location>
        <begin position="320"/>
        <end position="340"/>
    </location>
</feature>
<protein>
    <submittedName>
        <fullName evidence="3">DUF5135 domain-containing protein</fullName>
    </submittedName>
</protein>